<keyword evidence="9 13" id="KW-0653">Protein transport</keyword>
<evidence type="ECO:0000256" key="1">
    <source>
        <dbReference type="ARBA" id="ARBA00004383"/>
    </source>
</evidence>
<keyword evidence="5 13" id="KW-1003">Cell membrane</keyword>
<organism evidence="16 17">
    <name type="scientific">Marinobacter daepoensis</name>
    <dbReference type="NCBI Taxonomy" id="262077"/>
    <lineage>
        <taxon>Bacteria</taxon>
        <taxon>Pseudomonadati</taxon>
        <taxon>Pseudomonadota</taxon>
        <taxon>Gammaproteobacteria</taxon>
        <taxon>Pseudomonadales</taxon>
        <taxon>Marinobacteraceae</taxon>
        <taxon>Marinobacter</taxon>
    </lineage>
</organism>
<keyword evidence="10" id="KW-1133">Transmembrane helix</keyword>
<dbReference type="NCBIfam" id="TIGR01352">
    <property type="entry name" value="tonB_Cterm"/>
    <property type="match status" value="1"/>
</dbReference>
<name>A0ABS3BDS2_9GAMM</name>
<dbReference type="Gene3D" id="3.30.2420.10">
    <property type="entry name" value="TonB"/>
    <property type="match status" value="1"/>
</dbReference>
<dbReference type="PANTHER" id="PTHR33446">
    <property type="entry name" value="PROTEIN TONB-RELATED"/>
    <property type="match status" value="1"/>
</dbReference>
<evidence type="ECO:0000256" key="8">
    <source>
        <dbReference type="ARBA" id="ARBA00022737"/>
    </source>
</evidence>
<gene>
    <name evidence="16" type="ORF">JYP53_08735</name>
</gene>
<keyword evidence="4 13" id="KW-0813">Transport</keyword>
<comment type="function">
    <text evidence="13">Interacts with outer membrane receptor proteins that carry out high-affinity binding and energy dependent uptake into the periplasmic space of specific substrates. It could act to transduce energy from the cytoplasmic membrane to specific energy-requiring processes in the outer membrane, resulting in the release into the periplasm of ligands bound by these outer membrane proteins.</text>
</comment>
<keyword evidence="13" id="KW-0735">Signal-anchor</keyword>
<proteinExistence type="inferred from homology"/>
<evidence type="ECO:0000313" key="17">
    <source>
        <dbReference type="Proteomes" id="UP000664344"/>
    </source>
</evidence>
<feature type="domain" description="TonB C-terminal" evidence="15">
    <location>
        <begin position="128"/>
        <end position="221"/>
    </location>
</feature>
<dbReference type="PRINTS" id="PR01374">
    <property type="entry name" value="TONBPROTEIN"/>
</dbReference>
<dbReference type="EMBL" id="JAFKDB010000012">
    <property type="protein sequence ID" value="MBN7769984.1"/>
    <property type="molecule type" value="Genomic_DNA"/>
</dbReference>
<dbReference type="PROSITE" id="PS52015">
    <property type="entry name" value="TONB_CTD"/>
    <property type="match status" value="1"/>
</dbReference>
<dbReference type="PANTHER" id="PTHR33446:SF8">
    <property type="entry name" value="PROTEIN TONB"/>
    <property type="match status" value="1"/>
</dbReference>
<feature type="compositionally biased region" description="Pro residues" evidence="14">
    <location>
        <begin position="60"/>
        <end position="75"/>
    </location>
</feature>
<comment type="similarity">
    <text evidence="2 13">Belongs to the TonB family.</text>
</comment>
<evidence type="ECO:0000256" key="9">
    <source>
        <dbReference type="ARBA" id="ARBA00022927"/>
    </source>
</evidence>
<evidence type="ECO:0000256" key="4">
    <source>
        <dbReference type="ARBA" id="ARBA00022448"/>
    </source>
</evidence>
<feature type="region of interest" description="Disordered" evidence="14">
    <location>
        <begin position="49"/>
        <end position="85"/>
    </location>
</feature>
<dbReference type="RefSeq" id="WP_206557343.1">
    <property type="nucleotide sequence ID" value="NZ_JAFKDB010000012.1"/>
</dbReference>
<evidence type="ECO:0000256" key="12">
    <source>
        <dbReference type="ARBA" id="ARBA00025849"/>
    </source>
</evidence>
<sequence length="221" mass="24109">MRQAVFLPASLLVTLLLFLLMAHLAGVGKATPLDGGDYTRVDLHRLKLDSDVQVREREPIPPPEIQPPQPPPPAAPSMAQPVVPDLPSVPLDVPAPTLAIGMAVQTAVDLPAVPTEAVTSPATVSGISMNLNAKPVSRMNPQYPRRAQARRIEGFVVAEFTVDARGQVVPDSFTIVEANPPGVFEHEVQRALLRWRFTPLLEQGTAVPYRTRQRLEFKLES</sequence>
<comment type="caution">
    <text evidence="16">The sequence shown here is derived from an EMBL/GenBank/DDBJ whole genome shotgun (WGS) entry which is preliminary data.</text>
</comment>
<dbReference type="InterPro" id="IPR006260">
    <property type="entry name" value="TonB/TolA_C"/>
</dbReference>
<evidence type="ECO:0000256" key="14">
    <source>
        <dbReference type="SAM" id="MobiDB-lite"/>
    </source>
</evidence>
<dbReference type="Pfam" id="PF03544">
    <property type="entry name" value="TonB_C"/>
    <property type="match status" value="1"/>
</dbReference>
<dbReference type="SUPFAM" id="SSF74653">
    <property type="entry name" value="TolA/TonB C-terminal domain"/>
    <property type="match status" value="1"/>
</dbReference>
<comment type="subunit">
    <text evidence="12">Homodimer. Forms a complex with the accessory proteins ExbB and ExbD.</text>
</comment>
<dbReference type="InterPro" id="IPR051045">
    <property type="entry name" value="TonB-dependent_transducer"/>
</dbReference>
<keyword evidence="11" id="KW-0472">Membrane</keyword>
<keyword evidence="8" id="KW-0677">Repeat</keyword>
<evidence type="ECO:0000256" key="10">
    <source>
        <dbReference type="ARBA" id="ARBA00022989"/>
    </source>
</evidence>
<evidence type="ECO:0000259" key="15">
    <source>
        <dbReference type="PROSITE" id="PS52015"/>
    </source>
</evidence>
<protein>
    <recommendedName>
        <fullName evidence="3 13">Protein TonB</fullName>
    </recommendedName>
</protein>
<dbReference type="InterPro" id="IPR037682">
    <property type="entry name" value="TonB_C"/>
</dbReference>
<evidence type="ECO:0000256" key="5">
    <source>
        <dbReference type="ARBA" id="ARBA00022475"/>
    </source>
</evidence>
<evidence type="ECO:0000256" key="11">
    <source>
        <dbReference type="ARBA" id="ARBA00023136"/>
    </source>
</evidence>
<keyword evidence="6 13" id="KW-0997">Cell inner membrane</keyword>
<dbReference type="Proteomes" id="UP000664344">
    <property type="component" value="Unassembled WGS sequence"/>
</dbReference>
<keyword evidence="7" id="KW-0812">Transmembrane</keyword>
<evidence type="ECO:0000256" key="6">
    <source>
        <dbReference type="ARBA" id="ARBA00022519"/>
    </source>
</evidence>
<feature type="compositionally biased region" description="Basic and acidic residues" evidence="14">
    <location>
        <begin position="49"/>
        <end position="59"/>
    </location>
</feature>
<accession>A0ABS3BDS2</accession>
<reference evidence="16 17" key="1">
    <citation type="submission" date="2021-02" db="EMBL/GenBank/DDBJ databases">
        <title>PHA producing bacteria isolated from coastal sediment in Guangdong, Shenzhen.</title>
        <authorList>
            <person name="Zheng W."/>
            <person name="Yu S."/>
            <person name="Huang Y."/>
        </authorList>
    </citation>
    <scope>NUCLEOTIDE SEQUENCE [LARGE SCALE GENOMIC DNA]</scope>
    <source>
        <strain evidence="16 17">TN21-5</strain>
    </source>
</reference>
<evidence type="ECO:0000256" key="3">
    <source>
        <dbReference type="ARBA" id="ARBA00022362"/>
    </source>
</evidence>
<dbReference type="InterPro" id="IPR003538">
    <property type="entry name" value="TonB"/>
</dbReference>
<evidence type="ECO:0000313" key="16">
    <source>
        <dbReference type="EMBL" id="MBN7769984.1"/>
    </source>
</evidence>
<evidence type="ECO:0000256" key="13">
    <source>
        <dbReference type="RuleBase" id="RU362123"/>
    </source>
</evidence>
<keyword evidence="17" id="KW-1185">Reference proteome</keyword>
<comment type="subcellular location">
    <subcellularLocation>
        <location evidence="1 13">Cell inner membrane</location>
        <topology evidence="1 13">Single-pass membrane protein</topology>
        <orientation evidence="1 13">Periplasmic side</orientation>
    </subcellularLocation>
</comment>
<evidence type="ECO:0000256" key="2">
    <source>
        <dbReference type="ARBA" id="ARBA00006555"/>
    </source>
</evidence>
<evidence type="ECO:0000256" key="7">
    <source>
        <dbReference type="ARBA" id="ARBA00022692"/>
    </source>
</evidence>